<sequence length="60" mass="6166">MGYSASQDASGYAQAVAASHAEHAEINVRQTILTIAAAMGLFFTILLLGCAFAPTIPLIG</sequence>
<reference evidence="2 3" key="1">
    <citation type="submission" date="2020-06" db="EMBL/GenBank/DDBJ databases">
        <title>Description of novel acetic acid bacteria.</title>
        <authorList>
            <person name="Sombolestani A."/>
        </authorList>
    </citation>
    <scope>NUCLEOTIDE SEQUENCE [LARGE SCALE GENOMIC DNA]</scope>
    <source>
        <strain evidence="2 3">LMG 27010</strain>
    </source>
</reference>
<keyword evidence="1" id="KW-0472">Membrane</keyword>
<dbReference type="Proteomes" id="UP000585665">
    <property type="component" value="Unassembled WGS sequence"/>
</dbReference>
<accession>A0A850PLI7</accession>
<name>A0A850PLI7_9PROT</name>
<keyword evidence="3" id="KW-1185">Reference proteome</keyword>
<dbReference type="AlphaFoldDB" id="A0A850PLI7"/>
<comment type="caution">
    <text evidence="2">The sequence shown here is derived from an EMBL/GenBank/DDBJ whole genome shotgun (WGS) entry which is preliminary data.</text>
</comment>
<evidence type="ECO:0000313" key="2">
    <source>
        <dbReference type="EMBL" id="NVN42201.1"/>
    </source>
</evidence>
<gene>
    <name evidence="2" type="ORF">HUK82_16775</name>
</gene>
<proteinExistence type="predicted"/>
<feature type="transmembrane region" description="Helical" evidence="1">
    <location>
        <begin position="32"/>
        <end position="56"/>
    </location>
</feature>
<evidence type="ECO:0000313" key="3">
    <source>
        <dbReference type="Proteomes" id="UP000585665"/>
    </source>
</evidence>
<keyword evidence="1" id="KW-0812">Transmembrane</keyword>
<dbReference type="RefSeq" id="WP_176614985.1">
    <property type="nucleotide sequence ID" value="NZ_JABXXR010000320.1"/>
</dbReference>
<dbReference type="EMBL" id="JABXXR010000320">
    <property type="protein sequence ID" value="NVN42201.1"/>
    <property type="molecule type" value="Genomic_DNA"/>
</dbReference>
<protein>
    <submittedName>
        <fullName evidence="2">Uncharacterized protein</fullName>
    </submittedName>
</protein>
<keyword evidence="1" id="KW-1133">Transmembrane helix</keyword>
<organism evidence="2 3">
    <name type="scientific">Ameyamaea chiangmaiensis</name>
    <dbReference type="NCBI Taxonomy" id="442969"/>
    <lineage>
        <taxon>Bacteria</taxon>
        <taxon>Pseudomonadati</taxon>
        <taxon>Pseudomonadota</taxon>
        <taxon>Alphaproteobacteria</taxon>
        <taxon>Acetobacterales</taxon>
        <taxon>Acetobacteraceae</taxon>
        <taxon>Ameyamaea</taxon>
    </lineage>
</organism>
<evidence type="ECO:0000256" key="1">
    <source>
        <dbReference type="SAM" id="Phobius"/>
    </source>
</evidence>